<sequence>MKKLIYSLIVLIYISCSGGGSDDSGPGVPVPKNPASAILVYPEQNSECTTGTNVTTTNSTVEFEWNVSANTDTYELSLKNLELGSTTTHNATTNKISIELLKGTPYSWFIVSKSNSVDNTAQSQTWKFYNAGEGTVSYAPFPAEVVAPVNNVNVATTDKVTLDWNGSDVDNDISVYDIYFGTTTTPPSFKTDHPESSLVDVAVTSGTTYYWYIITKDEEGNNSQSETFKFTID</sequence>
<gene>
    <name evidence="1" type="ORF">M3P09_09855</name>
</gene>
<dbReference type="InterPro" id="IPR013783">
    <property type="entry name" value="Ig-like_fold"/>
</dbReference>
<name>A0ABT0QEJ7_9FLAO</name>
<dbReference type="SUPFAM" id="SSF49265">
    <property type="entry name" value="Fibronectin type III"/>
    <property type="match status" value="1"/>
</dbReference>
<proteinExistence type="predicted"/>
<organism evidence="1 2">
    <name type="scientific">Jejuia spongiicola</name>
    <dbReference type="NCBI Taxonomy" id="2942207"/>
    <lineage>
        <taxon>Bacteria</taxon>
        <taxon>Pseudomonadati</taxon>
        <taxon>Bacteroidota</taxon>
        <taxon>Flavobacteriia</taxon>
        <taxon>Flavobacteriales</taxon>
        <taxon>Flavobacteriaceae</taxon>
        <taxon>Jejuia</taxon>
    </lineage>
</organism>
<evidence type="ECO:0000313" key="2">
    <source>
        <dbReference type="Proteomes" id="UP001165381"/>
    </source>
</evidence>
<accession>A0ABT0QEJ7</accession>
<dbReference type="RefSeq" id="WP_249973008.1">
    <property type="nucleotide sequence ID" value="NZ_JAMFLZ010000003.1"/>
</dbReference>
<evidence type="ECO:0000313" key="1">
    <source>
        <dbReference type="EMBL" id="MCL6295299.1"/>
    </source>
</evidence>
<dbReference type="InterPro" id="IPR036116">
    <property type="entry name" value="FN3_sf"/>
</dbReference>
<evidence type="ECO:0008006" key="3">
    <source>
        <dbReference type="Google" id="ProtNLM"/>
    </source>
</evidence>
<dbReference type="EMBL" id="JAMFLZ010000003">
    <property type="protein sequence ID" value="MCL6295299.1"/>
    <property type="molecule type" value="Genomic_DNA"/>
</dbReference>
<reference evidence="1" key="1">
    <citation type="submission" date="2022-05" db="EMBL/GenBank/DDBJ databases">
        <authorList>
            <person name="Park J.-S."/>
        </authorList>
    </citation>
    <scope>NUCLEOTIDE SEQUENCE</scope>
    <source>
        <strain evidence="1">2012CJ34-3</strain>
    </source>
</reference>
<dbReference type="Proteomes" id="UP001165381">
    <property type="component" value="Unassembled WGS sequence"/>
</dbReference>
<dbReference type="Gene3D" id="2.60.40.10">
    <property type="entry name" value="Immunoglobulins"/>
    <property type="match status" value="1"/>
</dbReference>
<comment type="caution">
    <text evidence="1">The sequence shown here is derived from an EMBL/GenBank/DDBJ whole genome shotgun (WGS) entry which is preliminary data.</text>
</comment>
<keyword evidence="2" id="KW-1185">Reference proteome</keyword>
<protein>
    <recommendedName>
        <fullName evidence="3">Fibronectin type-III domain-containing protein</fullName>
    </recommendedName>
</protein>